<dbReference type="EMBL" id="JADKYB010000025">
    <property type="protein sequence ID" value="MBM9509408.1"/>
    <property type="molecule type" value="Genomic_DNA"/>
</dbReference>
<keyword evidence="11" id="KW-1185">Reference proteome</keyword>
<feature type="domain" description="PPIase FKBP-type" evidence="9">
    <location>
        <begin position="251"/>
        <end position="337"/>
    </location>
</feature>
<evidence type="ECO:0000256" key="1">
    <source>
        <dbReference type="ARBA" id="ARBA00000971"/>
    </source>
</evidence>
<keyword evidence="8" id="KW-0732">Signal</keyword>
<dbReference type="PANTHER" id="PTHR43811">
    <property type="entry name" value="FKBP-TYPE PEPTIDYL-PROLYL CIS-TRANS ISOMERASE FKPA"/>
    <property type="match status" value="1"/>
</dbReference>
<evidence type="ECO:0000256" key="5">
    <source>
        <dbReference type="ARBA" id="ARBA00023235"/>
    </source>
</evidence>
<evidence type="ECO:0000313" key="11">
    <source>
        <dbReference type="Proteomes" id="UP000749040"/>
    </source>
</evidence>
<dbReference type="GO" id="GO:0016853">
    <property type="term" value="F:isomerase activity"/>
    <property type="evidence" value="ECO:0007669"/>
    <property type="project" value="UniProtKB-KW"/>
</dbReference>
<proteinExistence type="inferred from homology"/>
<feature type="signal peptide" evidence="8">
    <location>
        <begin position="1"/>
        <end position="22"/>
    </location>
</feature>
<comment type="catalytic activity">
    <reaction evidence="1 6">
        <text>[protein]-peptidylproline (omega=180) = [protein]-peptidylproline (omega=0)</text>
        <dbReference type="Rhea" id="RHEA:16237"/>
        <dbReference type="Rhea" id="RHEA-COMP:10747"/>
        <dbReference type="Rhea" id="RHEA-COMP:10748"/>
        <dbReference type="ChEBI" id="CHEBI:83833"/>
        <dbReference type="ChEBI" id="CHEBI:83834"/>
        <dbReference type="EC" id="5.2.1.8"/>
    </reaction>
</comment>
<comment type="caution">
    <text evidence="10">The sequence shown here is derived from an EMBL/GenBank/DDBJ whole genome shotgun (WGS) entry which is preliminary data.</text>
</comment>
<keyword evidence="4 6" id="KW-0697">Rotamase</keyword>
<evidence type="ECO:0000259" key="9">
    <source>
        <dbReference type="PROSITE" id="PS50059"/>
    </source>
</evidence>
<dbReference type="Gene3D" id="3.10.50.40">
    <property type="match status" value="2"/>
</dbReference>
<feature type="region of interest" description="Disordered" evidence="7">
    <location>
        <begin position="203"/>
        <end position="226"/>
    </location>
</feature>
<feature type="domain" description="PPIase FKBP-type" evidence="9">
    <location>
        <begin position="103"/>
        <end position="192"/>
    </location>
</feature>
<feature type="compositionally biased region" description="Low complexity" evidence="7">
    <location>
        <begin position="29"/>
        <end position="54"/>
    </location>
</feature>
<reference evidence="10 11" key="1">
    <citation type="submission" date="2021-01" db="EMBL/GenBank/DDBJ databases">
        <title>Streptomyces acididurans sp. nov., isolated from a peat swamp forest soil.</title>
        <authorList>
            <person name="Chantavorakit T."/>
            <person name="Duangmal K."/>
        </authorList>
    </citation>
    <scope>NUCLEOTIDE SEQUENCE [LARGE SCALE GENOMIC DNA]</scope>
    <source>
        <strain evidence="10 11">KK5PA1</strain>
    </source>
</reference>
<feature type="compositionally biased region" description="Polar residues" evidence="7">
    <location>
        <begin position="203"/>
        <end position="218"/>
    </location>
</feature>
<evidence type="ECO:0000256" key="4">
    <source>
        <dbReference type="ARBA" id="ARBA00023110"/>
    </source>
</evidence>
<evidence type="ECO:0000256" key="7">
    <source>
        <dbReference type="SAM" id="MobiDB-lite"/>
    </source>
</evidence>
<organism evidence="10 11">
    <name type="scientific">Actinacidiphila acididurans</name>
    <dbReference type="NCBI Taxonomy" id="2784346"/>
    <lineage>
        <taxon>Bacteria</taxon>
        <taxon>Bacillati</taxon>
        <taxon>Actinomycetota</taxon>
        <taxon>Actinomycetes</taxon>
        <taxon>Kitasatosporales</taxon>
        <taxon>Streptomycetaceae</taxon>
        <taxon>Actinacidiphila</taxon>
    </lineage>
</organism>
<dbReference type="Pfam" id="PF00254">
    <property type="entry name" value="FKBP_C"/>
    <property type="match status" value="2"/>
</dbReference>
<feature type="chain" id="PRO_5047052917" description="peptidylprolyl isomerase" evidence="8">
    <location>
        <begin position="23"/>
        <end position="337"/>
    </location>
</feature>
<evidence type="ECO:0000256" key="3">
    <source>
        <dbReference type="ARBA" id="ARBA00013194"/>
    </source>
</evidence>
<dbReference type="EC" id="5.2.1.8" evidence="3 6"/>
<comment type="similarity">
    <text evidence="2">Belongs to the FKBP-type PPIase family.</text>
</comment>
<dbReference type="PROSITE" id="PS51257">
    <property type="entry name" value="PROKAR_LIPOPROTEIN"/>
    <property type="match status" value="1"/>
</dbReference>
<evidence type="ECO:0000256" key="6">
    <source>
        <dbReference type="PROSITE-ProRule" id="PRU00277"/>
    </source>
</evidence>
<protein>
    <recommendedName>
        <fullName evidence="3 6">peptidylprolyl isomerase</fullName>
        <ecNumber evidence="3 6">5.2.1.8</ecNumber>
    </recommendedName>
</protein>
<sequence>MRRRSVLAAVPALLLTAAGCGSNDKKSDSASSPSPSGSATTTSPAATPSATPTPKTVSGPVPAITAGATFNQKPTVAKGPGTPATDLAVKTVIKGDGPAIAAGDYIQVNYLGQIWSTAKVFDTSFGRGTYTNVIGQGKVIPGWDQGLVGQTVKSRVELAIPPALGYGSSGNAAAGIKGTDTLVFVVDVLNRYNAKSSATGKATAQSDASLPKVGTNTDGKAPSITVPKTKAPTKLVSNYILEGDGPVVKASDTLLLQYKGVLWDTGKEFDASYTHGELAAFPLAQLIKGWQQGLAGKKAGSRVMLVTPPDLAYGSQANNGIPANSTLVFTLDILAIL</sequence>
<name>A0ABS2U5I1_9ACTN</name>
<keyword evidence="5 6" id="KW-0413">Isomerase</keyword>
<dbReference type="Proteomes" id="UP000749040">
    <property type="component" value="Unassembled WGS sequence"/>
</dbReference>
<dbReference type="SUPFAM" id="SSF54534">
    <property type="entry name" value="FKBP-like"/>
    <property type="match status" value="2"/>
</dbReference>
<dbReference type="InterPro" id="IPR001179">
    <property type="entry name" value="PPIase_FKBP_dom"/>
</dbReference>
<evidence type="ECO:0000313" key="10">
    <source>
        <dbReference type="EMBL" id="MBM9509408.1"/>
    </source>
</evidence>
<evidence type="ECO:0000256" key="8">
    <source>
        <dbReference type="SAM" id="SignalP"/>
    </source>
</evidence>
<dbReference type="PANTHER" id="PTHR43811:SF19">
    <property type="entry name" value="39 KDA FK506-BINDING NUCLEAR PROTEIN"/>
    <property type="match status" value="1"/>
</dbReference>
<evidence type="ECO:0000256" key="2">
    <source>
        <dbReference type="ARBA" id="ARBA00006577"/>
    </source>
</evidence>
<gene>
    <name evidence="10" type="ORF">ITX44_33650</name>
</gene>
<dbReference type="InterPro" id="IPR046357">
    <property type="entry name" value="PPIase_dom_sf"/>
</dbReference>
<dbReference type="RefSeq" id="WP_205362431.1">
    <property type="nucleotide sequence ID" value="NZ_JADKYB010000025.1"/>
</dbReference>
<accession>A0ABS2U5I1</accession>
<feature type="region of interest" description="Disordered" evidence="7">
    <location>
        <begin position="19"/>
        <end position="65"/>
    </location>
</feature>
<dbReference type="PROSITE" id="PS50059">
    <property type="entry name" value="FKBP_PPIASE"/>
    <property type="match status" value="2"/>
</dbReference>